<gene>
    <name evidence="3" type="ORF">DFR50_11221</name>
</gene>
<dbReference type="NCBIfam" id="NF040974">
    <property type="entry name" value="RepABC_RepC"/>
    <property type="match status" value="1"/>
</dbReference>
<dbReference type="EMBL" id="QNRK01000012">
    <property type="protein sequence ID" value="RBP13052.1"/>
    <property type="molecule type" value="Genomic_DNA"/>
</dbReference>
<dbReference type="CDD" id="cd00090">
    <property type="entry name" value="HTH_ARSR"/>
    <property type="match status" value="1"/>
</dbReference>
<comment type="caution">
    <text evidence="3">The sequence shown here is derived from an EMBL/GenBank/DDBJ whole genome shotgun (WGS) entry which is preliminary data.</text>
</comment>
<evidence type="ECO:0000313" key="4">
    <source>
        <dbReference type="Proteomes" id="UP000253529"/>
    </source>
</evidence>
<keyword evidence="4" id="KW-1185">Reference proteome</keyword>
<dbReference type="OrthoDB" id="7488837at2"/>
<sequence length="408" mass="44380">METHLPTTPFGRRSLTLAHVAAQVAASSRPPDKIVHKWKIFRAICIARPMLGVSERALSVLNALLTFHPETTLTGEALTVFPSNEQLSLRAHGMPASTLRRHLAVLVDAGLIIRRDSPNGKRYVRRGRGGETLHAFGFDLSPLVARADEFERLAAEIEAEACAVKLARERITLCRRDIAKMIATGIEGGVPTLREGQGPASWQDVHGAFRAVVEGLPRAATRPQIEEAADALSQLADDIRILLETQVKTTIMSANESQIERHIQNSTSEPPTDLEPAFQESRGEEPIRLHPEAKRARETVYPLGMVLDACPDILDYSRGGISNWRDLLAAASVVRSALGVSPSAWQEAQTILGETSAAIVIAAILQRGNAITSAGGYLRELTRKAQANTFSIGPMLMALISARQKKRA</sequence>
<dbReference type="AlphaFoldDB" id="A0A366FED6"/>
<dbReference type="Proteomes" id="UP000253529">
    <property type="component" value="Unassembled WGS sequence"/>
</dbReference>
<evidence type="ECO:0000313" key="3">
    <source>
        <dbReference type="EMBL" id="RBP13052.1"/>
    </source>
</evidence>
<dbReference type="SUPFAM" id="SSF46785">
    <property type="entry name" value="Winged helix' DNA-binding domain"/>
    <property type="match status" value="1"/>
</dbReference>
<name>A0A366FED6_9HYPH</name>
<evidence type="ECO:0000259" key="1">
    <source>
        <dbReference type="Pfam" id="PF03428"/>
    </source>
</evidence>
<proteinExistence type="predicted"/>
<dbReference type="Pfam" id="PF11800">
    <property type="entry name" value="RP-C_C"/>
    <property type="match status" value="1"/>
</dbReference>
<dbReference type="RefSeq" id="WP_113889474.1">
    <property type="nucleotide sequence ID" value="NZ_QNRK01000012.1"/>
</dbReference>
<dbReference type="InterPro" id="IPR005090">
    <property type="entry name" value="RepC_N"/>
</dbReference>
<dbReference type="InterPro" id="IPR047611">
    <property type="entry name" value="RepABC_RepC"/>
</dbReference>
<dbReference type="InterPro" id="IPR036390">
    <property type="entry name" value="WH_DNA-bd_sf"/>
</dbReference>
<accession>A0A366FED6</accession>
<organism evidence="3 4">
    <name type="scientific">Roseiarcus fermentans</name>
    <dbReference type="NCBI Taxonomy" id="1473586"/>
    <lineage>
        <taxon>Bacteria</taxon>
        <taxon>Pseudomonadati</taxon>
        <taxon>Pseudomonadota</taxon>
        <taxon>Alphaproteobacteria</taxon>
        <taxon>Hyphomicrobiales</taxon>
        <taxon>Roseiarcaceae</taxon>
        <taxon>Roseiarcus</taxon>
    </lineage>
</organism>
<dbReference type="NCBIfam" id="NF010396">
    <property type="entry name" value="PRK13824.1"/>
    <property type="match status" value="1"/>
</dbReference>
<dbReference type="InterPro" id="IPR021760">
    <property type="entry name" value="RepC_C"/>
</dbReference>
<dbReference type="InterPro" id="IPR011991">
    <property type="entry name" value="ArsR-like_HTH"/>
</dbReference>
<dbReference type="GO" id="GO:0006355">
    <property type="term" value="P:regulation of DNA-templated transcription"/>
    <property type="evidence" value="ECO:0007669"/>
    <property type="project" value="UniProtKB-ARBA"/>
</dbReference>
<reference evidence="3 4" key="1">
    <citation type="submission" date="2018-06" db="EMBL/GenBank/DDBJ databases">
        <title>Genomic Encyclopedia of Type Strains, Phase IV (KMG-IV): sequencing the most valuable type-strain genomes for metagenomic binning, comparative biology and taxonomic classification.</title>
        <authorList>
            <person name="Goeker M."/>
        </authorList>
    </citation>
    <scope>NUCLEOTIDE SEQUENCE [LARGE SCALE GENOMIC DNA]</scope>
    <source>
        <strain evidence="3 4">DSM 24875</strain>
    </source>
</reference>
<feature type="domain" description="Plasmid replication protein C N-terminal" evidence="1">
    <location>
        <begin position="13"/>
        <end position="185"/>
    </location>
</feature>
<dbReference type="Pfam" id="PF03428">
    <property type="entry name" value="RP-C"/>
    <property type="match status" value="1"/>
</dbReference>
<protein>
    <submittedName>
        <fullName evidence="3">Replication initiation protein RepC</fullName>
    </submittedName>
</protein>
<evidence type="ECO:0000259" key="2">
    <source>
        <dbReference type="Pfam" id="PF11800"/>
    </source>
</evidence>
<feature type="domain" description="Plasmid replication protein C C-terminal" evidence="2">
    <location>
        <begin position="302"/>
        <end position="401"/>
    </location>
</feature>